<sequence length="81" mass="8675">MKRILLFASLCVLAACGNDAGTPGQKLDTLLNKADRLGDSLKVQAKESWDSTKAGARGLGEKVEGSFDPKNDTLVRDTPRN</sequence>
<feature type="chain" id="PRO_5046806919" description="YtxH domain-containing protein" evidence="2">
    <location>
        <begin position="21"/>
        <end position="81"/>
    </location>
</feature>
<organism evidence="3 4">
    <name type="scientific">Flaviaesturariibacter amylovorans</name>
    <dbReference type="NCBI Taxonomy" id="1084520"/>
    <lineage>
        <taxon>Bacteria</taxon>
        <taxon>Pseudomonadati</taxon>
        <taxon>Bacteroidota</taxon>
        <taxon>Chitinophagia</taxon>
        <taxon>Chitinophagales</taxon>
        <taxon>Chitinophagaceae</taxon>
        <taxon>Flaviaestuariibacter</taxon>
    </lineage>
</organism>
<evidence type="ECO:0000256" key="2">
    <source>
        <dbReference type="SAM" id="SignalP"/>
    </source>
</evidence>
<dbReference type="Proteomes" id="UP001501725">
    <property type="component" value="Unassembled WGS sequence"/>
</dbReference>
<gene>
    <name evidence="3" type="ORF">GCM10023184_26760</name>
</gene>
<feature type="compositionally biased region" description="Basic and acidic residues" evidence="1">
    <location>
        <begin position="59"/>
        <end position="81"/>
    </location>
</feature>
<feature type="region of interest" description="Disordered" evidence="1">
    <location>
        <begin position="47"/>
        <end position="81"/>
    </location>
</feature>
<accession>A0ABP8H2Q3</accession>
<proteinExistence type="predicted"/>
<name>A0ABP8H2Q3_9BACT</name>
<keyword evidence="4" id="KW-1185">Reference proteome</keyword>
<feature type="signal peptide" evidence="2">
    <location>
        <begin position="1"/>
        <end position="20"/>
    </location>
</feature>
<evidence type="ECO:0000256" key="1">
    <source>
        <dbReference type="SAM" id="MobiDB-lite"/>
    </source>
</evidence>
<comment type="caution">
    <text evidence="3">The sequence shown here is derived from an EMBL/GenBank/DDBJ whole genome shotgun (WGS) entry which is preliminary data.</text>
</comment>
<dbReference type="PROSITE" id="PS51257">
    <property type="entry name" value="PROKAR_LIPOPROTEIN"/>
    <property type="match status" value="1"/>
</dbReference>
<evidence type="ECO:0000313" key="4">
    <source>
        <dbReference type="Proteomes" id="UP001501725"/>
    </source>
</evidence>
<protein>
    <recommendedName>
        <fullName evidence="5">YtxH domain-containing protein</fullName>
    </recommendedName>
</protein>
<evidence type="ECO:0000313" key="3">
    <source>
        <dbReference type="EMBL" id="GAA4333533.1"/>
    </source>
</evidence>
<keyword evidence="2" id="KW-0732">Signal</keyword>
<reference evidence="4" key="1">
    <citation type="journal article" date="2019" name="Int. J. Syst. Evol. Microbiol.">
        <title>The Global Catalogue of Microorganisms (GCM) 10K type strain sequencing project: providing services to taxonomists for standard genome sequencing and annotation.</title>
        <authorList>
            <consortium name="The Broad Institute Genomics Platform"/>
            <consortium name="The Broad Institute Genome Sequencing Center for Infectious Disease"/>
            <person name="Wu L."/>
            <person name="Ma J."/>
        </authorList>
    </citation>
    <scope>NUCLEOTIDE SEQUENCE [LARGE SCALE GENOMIC DNA]</scope>
    <source>
        <strain evidence="4">JCM 17919</strain>
    </source>
</reference>
<dbReference type="RefSeq" id="WP_345256258.1">
    <property type="nucleotide sequence ID" value="NZ_BAABGY010000007.1"/>
</dbReference>
<dbReference type="EMBL" id="BAABGY010000007">
    <property type="protein sequence ID" value="GAA4333533.1"/>
    <property type="molecule type" value="Genomic_DNA"/>
</dbReference>
<evidence type="ECO:0008006" key="5">
    <source>
        <dbReference type="Google" id="ProtNLM"/>
    </source>
</evidence>